<evidence type="ECO:0000259" key="3">
    <source>
        <dbReference type="Pfam" id="PF01648"/>
    </source>
</evidence>
<sequence length="245" mass="27287">MEEDLALHDPRSGLRRLGVKDRLFALWRVDLEAFRLDPNVLSADEQDRANRFLRDEDRRRFALTRAALRHLLANATGLTAAKIRFEAGPYGKPYLAESLDVQGGGGRLDFNVSHSGAFALIGIARGRAIGVDIEIMRDTIDELQLARGFFSDEEYRSLASLEGAARLRSFYRIWSCKEAVLKSFGAGITERLRDFSVELTAEGFRLHREAGNLEPGRAALDLAAVRVEPLEAPQRYSAAFALAPL</sequence>
<dbReference type="EMBL" id="FOSN01000010">
    <property type="protein sequence ID" value="SFK55312.1"/>
    <property type="molecule type" value="Genomic_DNA"/>
</dbReference>
<dbReference type="GO" id="GO:0000287">
    <property type="term" value="F:magnesium ion binding"/>
    <property type="evidence" value="ECO:0007669"/>
    <property type="project" value="InterPro"/>
</dbReference>
<dbReference type="InterPro" id="IPR055066">
    <property type="entry name" value="AASDHPPT_N"/>
</dbReference>
<dbReference type="SUPFAM" id="SSF56214">
    <property type="entry name" value="4'-phosphopantetheinyl transferase"/>
    <property type="match status" value="2"/>
</dbReference>
<comment type="similarity">
    <text evidence="1">Belongs to the P-Pant transferase superfamily. Gsp/Sfp/HetI/AcpT family.</text>
</comment>
<dbReference type="Pfam" id="PF22624">
    <property type="entry name" value="AASDHPPT_N"/>
    <property type="match status" value="1"/>
</dbReference>
<feature type="domain" description="4'-phosphopantetheinyl transferase N-terminal" evidence="4">
    <location>
        <begin position="27"/>
        <end position="121"/>
    </location>
</feature>
<dbReference type="AlphaFoldDB" id="A0A1I4AFT9"/>
<dbReference type="PANTHER" id="PTHR12215">
    <property type="entry name" value="PHOSPHOPANTETHEINE TRANSFERASE"/>
    <property type="match status" value="1"/>
</dbReference>
<dbReference type="InterPro" id="IPR050559">
    <property type="entry name" value="P-Pant_transferase_sf"/>
</dbReference>
<dbReference type="RefSeq" id="WP_175492591.1">
    <property type="nucleotide sequence ID" value="NZ_FOSN01000010.1"/>
</dbReference>
<gene>
    <name evidence="5" type="ORF">SAMN05444581_11077</name>
</gene>
<dbReference type="PANTHER" id="PTHR12215:SF10">
    <property type="entry name" value="L-AMINOADIPATE-SEMIALDEHYDE DEHYDROGENASE-PHOSPHOPANTETHEINYL TRANSFERASE"/>
    <property type="match status" value="1"/>
</dbReference>
<evidence type="ECO:0000313" key="6">
    <source>
        <dbReference type="Proteomes" id="UP000198755"/>
    </source>
</evidence>
<keyword evidence="6" id="KW-1185">Reference proteome</keyword>
<dbReference type="InterPro" id="IPR008278">
    <property type="entry name" value="4-PPantetheinyl_Trfase_dom"/>
</dbReference>
<evidence type="ECO:0000259" key="4">
    <source>
        <dbReference type="Pfam" id="PF22624"/>
    </source>
</evidence>
<feature type="domain" description="4'-phosphopantetheinyl transferase" evidence="3">
    <location>
        <begin position="128"/>
        <end position="205"/>
    </location>
</feature>
<accession>A0A1I4AFT9</accession>
<evidence type="ECO:0000313" key="5">
    <source>
        <dbReference type="EMBL" id="SFK55312.1"/>
    </source>
</evidence>
<dbReference type="Gene3D" id="3.90.470.20">
    <property type="entry name" value="4'-phosphopantetheinyl transferase domain"/>
    <property type="match status" value="2"/>
</dbReference>
<keyword evidence="2 5" id="KW-0808">Transferase</keyword>
<dbReference type="STRING" id="1612308.SAMN05444581_11077"/>
<dbReference type="Proteomes" id="UP000198755">
    <property type="component" value="Unassembled WGS sequence"/>
</dbReference>
<organism evidence="5 6">
    <name type="scientific">Methylocapsa palsarum</name>
    <dbReference type="NCBI Taxonomy" id="1612308"/>
    <lineage>
        <taxon>Bacteria</taxon>
        <taxon>Pseudomonadati</taxon>
        <taxon>Pseudomonadota</taxon>
        <taxon>Alphaproteobacteria</taxon>
        <taxon>Hyphomicrobiales</taxon>
        <taxon>Beijerinckiaceae</taxon>
        <taxon>Methylocapsa</taxon>
    </lineage>
</organism>
<reference evidence="5 6" key="1">
    <citation type="submission" date="2016-10" db="EMBL/GenBank/DDBJ databases">
        <authorList>
            <person name="de Groot N.N."/>
        </authorList>
    </citation>
    <scope>NUCLEOTIDE SEQUENCE [LARGE SCALE GENOMIC DNA]</scope>
    <source>
        <strain evidence="5 6">NE2</strain>
    </source>
</reference>
<evidence type="ECO:0000256" key="2">
    <source>
        <dbReference type="ARBA" id="ARBA00022679"/>
    </source>
</evidence>
<protein>
    <submittedName>
        <fullName evidence="5">4'-phosphopantetheinyl transferase</fullName>
    </submittedName>
</protein>
<dbReference type="InterPro" id="IPR037143">
    <property type="entry name" value="4-PPantetheinyl_Trfase_dom_sf"/>
</dbReference>
<proteinExistence type="inferred from homology"/>
<dbReference type="Pfam" id="PF01648">
    <property type="entry name" value="ACPS"/>
    <property type="match status" value="1"/>
</dbReference>
<evidence type="ECO:0000256" key="1">
    <source>
        <dbReference type="ARBA" id="ARBA00010990"/>
    </source>
</evidence>
<name>A0A1I4AFT9_9HYPH</name>
<dbReference type="GO" id="GO:0005829">
    <property type="term" value="C:cytosol"/>
    <property type="evidence" value="ECO:0007669"/>
    <property type="project" value="TreeGrafter"/>
</dbReference>
<dbReference type="GO" id="GO:0008897">
    <property type="term" value="F:holo-[acyl-carrier-protein] synthase activity"/>
    <property type="evidence" value="ECO:0007669"/>
    <property type="project" value="InterPro"/>
</dbReference>
<dbReference type="GO" id="GO:0019878">
    <property type="term" value="P:lysine biosynthetic process via aminoadipic acid"/>
    <property type="evidence" value="ECO:0007669"/>
    <property type="project" value="TreeGrafter"/>
</dbReference>